<name>A0A409WWN0_PSICY</name>
<accession>A0A409WWN0</accession>
<evidence type="ECO:0000313" key="2">
    <source>
        <dbReference type="EMBL" id="PPQ82944.1"/>
    </source>
</evidence>
<organism evidence="2 3">
    <name type="scientific">Psilocybe cyanescens</name>
    <dbReference type="NCBI Taxonomy" id="93625"/>
    <lineage>
        <taxon>Eukaryota</taxon>
        <taxon>Fungi</taxon>
        <taxon>Dikarya</taxon>
        <taxon>Basidiomycota</taxon>
        <taxon>Agaricomycotina</taxon>
        <taxon>Agaricomycetes</taxon>
        <taxon>Agaricomycetidae</taxon>
        <taxon>Agaricales</taxon>
        <taxon>Agaricineae</taxon>
        <taxon>Strophariaceae</taxon>
        <taxon>Psilocybe</taxon>
    </lineage>
</organism>
<feature type="domain" description="Heterokaryon incompatibility" evidence="1">
    <location>
        <begin position="169"/>
        <end position="316"/>
    </location>
</feature>
<reference evidence="2 3" key="1">
    <citation type="journal article" date="2018" name="Evol. Lett.">
        <title>Horizontal gene cluster transfer increased hallucinogenic mushroom diversity.</title>
        <authorList>
            <person name="Reynolds H.T."/>
            <person name="Vijayakumar V."/>
            <person name="Gluck-Thaler E."/>
            <person name="Korotkin H.B."/>
            <person name="Matheny P.B."/>
            <person name="Slot J.C."/>
        </authorList>
    </citation>
    <scope>NUCLEOTIDE SEQUENCE [LARGE SCALE GENOMIC DNA]</scope>
    <source>
        <strain evidence="2 3">2631</strain>
    </source>
</reference>
<dbReference type="PANTHER" id="PTHR33112:SF12">
    <property type="entry name" value="HETEROKARYON INCOMPATIBILITY DOMAIN-CONTAINING PROTEIN"/>
    <property type="match status" value="1"/>
</dbReference>
<dbReference type="AlphaFoldDB" id="A0A409WWN0"/>
<dbReference type="Pfam" id="PF06985">
    <property type="entry name" value="HET"/>
    <property type="match status" value="1"/>
</dbReference>
<dbReference type="PANTHER" id="PTHR33112">
    <property type="entry name" value="DOMAIN PROTEIN, PUTATIVE-RELATED"/>
    <property type="match status" value="1"/>
</dbReference>
<proteinExistence type="predicted"/>
<dbReference type="InParanoid" id="A0A409WWN0"/>
<dbReference type="STRING" id="93625.A0A409WWN0"/>
<protein>
    <recommendedName>
        <fullName evidence="1">Heterokaryon incompatibility domain-containing protein</fullName>
    </recommendedName>
</protein>
<evidence type="ECO:0000313" key="3">
    <source>
        <dbReference type="Proteomes" id="UP000283269"/>
    </source>
</evidence>
<dbReference type="OrthoDB" id="2964287at2759"/>
<keyword evidence="3" id="KW-1185">Reference proteome</keyword>
<comment type="caution">
    <text evidence="2">The sequence shown here is derived from an EMBL/GenBank/DDBJ whole genome shotgun (WGS) entry which is preliminary data.</text>
</comment>
<dbReference type="InterPro" id="IPR010730">
    <property type="entry name" value="HET"/>
</dbReference>
<dbReference type="EMBL" id="NHYD01003073">
    <property type="protein sequence ID" value="PPQ82944.1"/>
    <property type="molecule type" value="Genomic_DNA"/>
</dbReference>
<gene>
    <name evidence="2" type="ORF">CVT25_009521</name>
</gene>
<dbReference type="Proteomes" id="UP000283269">
    <property type="component" value="Unassembled WGS sequence"/>
</dbReference>
<sequence>MSTQSTGVAPLCDVCQTLDLSSTNNNREPIKYPLGNWDDINRKAKMEPPCPSCELLIPFLGRYGTDIDDVTIEWKKKGGFFYNTDGDNLAFLNEDTASAPYGSARAVHDTIDPAMIKKWMSVCEAHHGEPCTPKRGVIQASEGEVGVKVFRVIDIIDECIVEAAPGYRYLALSYVWGGVVPSIRLLKSTVTELGTKGVLRVLRDKLPKTIQDAIDLVRLIGERYLWVDSLCLIQDHDDDMFDGIAHMDLVYQCAVFTIIAAHGVDANAGLPGLHPGSREVRQKIVEVLPGVKMTATTGVYNDMKGAHTTRGWTLQELVLSHRTIIFTENRIYFRCRTTCMSEDTIYDNFPSAINEVLHSGGLINFLADTEPQPLAAYVSQLFRYADRKLTKQSDTIHALTGILRFLSAHTRSGTLEGLFTSSFDICLLCWDNFPRATAKPGRREGFPSWSWAGWECIRDGYGRSCKDPETTNVWLQNQTYIVWYKRIPTSAKLELVWDLDSELKYGKPDVQYIGYRASPNDPYGRVHADASLGGLQTKPSTSDVRREEIILREMEKRQYHFLHFFAYTVLMQGFGNPPESSDWAMVNPLLGSEGQECGGIKFDNPKVMENSKGPHELILLSTMDKYDDFFNDSITLERPFHWVMLITSVEEEVVAERRGIGILFQDCVEHVLPPGKVWKEIVLA</sequence>
<evidence type="ECO:0000259" key="1">
    <source>
        <dbReference type="Pfam" id="PF06985"/>
    </source>
</evidence>